<dbReference type="InterPro" id="IPR025698">
    <property type="entry name" value="2TM_dom"/>
</dbReference>
<sequence>MNNSDTDTKYFRAKERVEAIKAFYNKVFKYIVAIVITGSINYYLNEWSNPWFLWVVLGVSIATAVKAIKLFGYDVLMGRNWEQRKIDEFMKEEETKKRWE</sequence>
<reference evidence="2" key="1">
    <citation type="submission" date="2016-10" db="EMBL/GenBank/DDBJ databases">
        <authorList>
            <person name="Varghese N."/>
            <person name="Submissions S."/>
        </authorList>
    </citation>
    <scope>NUCLEOTIDE SEQUENCE [LARGE SCALE GENOMIC DNA]</scope>
    <source>
        <strain evidence="2">DSM 24729</strain>
    </source>
</reference>
<dbReference type="eggNOG" id="COG2972">
    <property type="taxonomic scope" value="Bacteria"/>
</dbReference>
<dbReference type="Proteomes" id="UP000182114">
    <property type="component" value="Unassembled WGS sequence"/>
</dbReference>
<dbReference type="EMBL" id="FNBD01000018">
    <property type="protein sequence ID" value="SDF49239.1"/>
    <property type="molecule type" value="Genomic_DNA"/>
</dbReference>
<name>A0A1G7LJW6_9FLAO</name>
<dbReference type="Pfam" id="PF13239">
    <property type="entry name" value="2TM"/>
    <property type="match status" value="1"/>
</dbReference>
<keyword evidence="2" id="KW-1185">Reference proteome</keyword>
<dbReference type="AlphaFoldDB" id="A0A1G7LJW6"/>
<dbReference type="RefSeq" id="WP_034665566.1">
    <property type="nucleotide sequence ID" value="NZ_FNBD01000018.1"/>
</dbReference>
<evidence type="ECO:0000313" key="2">
    <source>
        <dbReference type="Proteomes" id="UP000182114"/>
    </source>
</evidence>
<evidence type="ECO:0000313" key="1">
    <source>
        <dbReference type="EMBL" id="SDF49239.1"/>
    </source>
</evidence>
<protein>
    <submittedName>
        <fullName evidence="1">2TM domain-containing protein</fullName>
    </submittedName>
</protein>
<proteinExistence type="predicted"/>
<accession>A0A1G7LJW6</accession>
<gene>
    <name evidence="1" type="ORF">SAMN04487992_11835</name>
</gene>
<organism evidence="1 2">
    <name type="scientific">Cellulophaga baltica</name>
    <dbReference type="NCBI Taxonomy" id="76594"/>
    <lineage>
        <taxon>Bacteria</taxon>
        <taxon>Pseudomonadati</taxon>
        <taxon>Bacteroidota</taxon>
        <taxon>Flavobacteriia</taxon>
        <taxon>Flavobacteriales</taxon>
        <taxon>Flavobacteriaceae</taxon>
        <taxon>Cellulophaga</taxon>
    </lineage>
</organism>